<comment type="caution">
    <text evidence="2">The sequence shown here is derived from an EMBL/GenBank/DDBJ whole genome shotgun (WGS) entry which is preliminary data.</text>
</comment>
<dbReference type="PANTHER" id="PTHR47723">
    <property type="entry name" value="OS05G0353850 PROTEIN"/>
    <property type="match status" value="1"/>
</dbReference>
<dbReference type="Gene3D" id="3.30.420.10">
    <property type="entry name" value="Ribonuclease H-like superfamily/Ribonuclease H"/>
    <property type="match status" value="1"/>
</dbReference>
<dbReference type="EMBL" id="SMOL01000402">
    <property type="protein sequence ID" value="KAB2615138.1"/>
    <property type="molecule type" value="Genomic_DNA"/>
</dbReference>
<reference evidence="2 3" key="1">
    <citation type="submission" date="2019-09" db="EMBL/GenBank/DDBJ databases">
        <authorList>
            <person name="Ou C."/>
        </authorList>
    </citation>
    <scope>NUCLEOTIDE SEQUENCE [LARGE SCALE GENOMIC DNA]</scope>
    <source>
        <strain evidence="2">S2</strain>
        <tissue evidence="2">Leaf</tissue>
    </source>
</reference>
<dbReference type="Proteomes" id="UP000327157">
    <property type="component" value="Chromosome 3"/>
</dbReference>
<dbReference type="OrthoDB" id="1002463at2759"/>
<name>A0A5N5GIE7_9ROSA</name>
<dbReference type="Pfam" id="PF13456">
    <property type="entry name" value="RVT_3"/>
    <property type="match status" value="1"/>
</dbReference>
<evidence type="ECO:0000313" key="2">
    <source>
        <dbReference type="EMBL" id="KAB2615138.1"/>
    </source>
</evidence>
<organism evidence="2 3">
    <name type="scientific">Pyrus ussuriensis x Pyrus communis</name>
    <dbReference type="NCBI Taxonomy" id="2448454"/>
    <lineage>
        <taxon>Eukaryota</taxon>
        <taxon>Viridiplantae</taxon>
        <taxon>Streptophyta</taxon>
        <taxon>Embryophyta</taxon>
        <taxon>Tracheophyta</taxon>
        <taxon>Spermatophyta</taxon>
        <taxon>Magnoliopsida</taxon>
        <taxon>eudicotyledons</taxon>
        <taxon>Gunneridae</taxon>
        <taxon>Pentapetalae</taxon>
        <taxon>rosids</taxon>
        <taxon>fabids</taxon>
        <taxon>Rosales</taxon>
        <taxon>Rosaceae</taxon>
        <taxon>Amygdaloideae</taxon>
        <taxon>Maleae</taxon>
        <taxon>Pyrus</taxon>
    </lineage>
</organism>
<dbReference type="InterPro" id="IPR036397">
    <property type="entry name" value="RNaseH_sf"/>
</dbReference>
<proteinExistence type="predicted"/>
<keyword evidence="3" id="KW-1185">Reference proteome</keyword>
<dbReference type="GO" id="GO:0003676">
    <property type="term" value="F:nucleic acid binding"/>
    <property type="evidence" value="ECO:0007669"/>
    <property type="project" value="InterPro"/>
</dbReference>
<evidence type="ECO:0000259" key="1">
    <source>
        <dbReference type="Pfam" id="PF13456"/>
    </source>
</evidence>
<dbReference type="AlphaFoldDB" id="A0A5N5GIE7"/>
<gene>
    <name evidence="2" type="ORF">D8674_021726</name>
</gene>
<dbReference type="InterPro" id="IPR044730">
    <property type="entry name" value="RNase_H-like_dom_plant"/>
</dbReference>
<dbReference type="InterPro" id="IPR053151">
    <property type="entry name" value="RNase_H-like"/>
</dbReference>
<dbReference type="GO" id="GO:0004523">
    <property type="term" value="F:RNA-DNA hybrid ribonuclease activity"/>
    <property type="evidence" value="ECO:0007669"/>
    <property type="project" value="InterPro"/>
</dbReference>
<reference evidence="2 3" key="3">
    <citation type="submission" date="2019-11" db="EMBL/GenBank/DDBJ databases">
        <title>A de novo genome assembly of a pear dwarfing rootstock.</title>
        <authorList>
            <person name="Wang F."/>
            <person name="Wang J."/>
            <person name="Li S."/>
            <person name="Zhang Y."/>
            <person name="Fang M."/>
            <person name="Ma L."/>
            <person name="Zhao Y."/>
            <person name="Jiang S."/>
        </authorList>
    </citation>
    <scope>NUCLEOTIDE SEQUENCE [LARGE SCALE GENOMIC DNA]</scope>
    <source>
        <strain evidence="2">S2</strain>
        <tissue evidence="2">Leaf</tissue>
    </source>
</reference>
<feature type="domain" description="RNase H type-1" evidence="1">
    <location>
        <begin position="417"/>
        <end position="487"/>
    </location>
</feature>
<protein>
    <recommendedName>
        <fullName evidence="1">RNase H type-1 domain-containing protein</fullName>
    </recommendedName>
</protein>
<dbReference type="CDD" id="cd06222">
    <property type="entry name" value="RNase_H_like"/>
    <property type="match status" value="1"/>
</dbReference>
<sequence>MEFVLDNRPWYVKGQIFHLEKWTTFFRDMETISTLRVWVRIPRLSVQYRDAEILEVIMQPVGTFIREVCPVLLSYEKLFEVCFYYGRRRLEGHKCPALEDNDGWLLVDIMFEDKPLVYPTGAEISEETKHELHGGVMLVFPQPMVGEKVNTKDEEELELRDQARSYMRMLVKVGQQWLLGKVDCALVSDDIEGGDGVNVARANKGKSVVEEDEEFIEAEEENVEQIQFVERRKRGRNSEGKLVGLACSGMTKLLLLIDDEIWKAVNGIGMMKASGTDGFHAVFYQKCWDVVGPLIIRLVLVEFGMNNHWIKLIMECITSTSLSVLINDKLNKMLDKENMRFLCGKDSKMNPIAWNKMRNQVVFNKAKAYPSMVDFLATSMANEYNNVNKKNYVACRKQEGLIRWQLPRDNFFKPNFDCSVRNFVAAAGFILRNDRGEPVMAGARSLREVTINVVECIALRDALWMVRSRGLKKIMVDGDSKLVVDAV</sequence>
<dbReference type="PANTHER" id="PTHR47723:SF23">
    <property type="entry name" value="REVERSE TRANSCRIPTASE-LIKE PROTEIN"/>
    <property type="match status" value="1"/>
</dbReference>
<reference evidence="3" key="2">
    <citation type="submission" date="2019-10" db="EMBL/GenBank/DDBJ databases">
        <title>A de novo genome assembly of a pear dwarfing rootstock.</title>
        <authorList>
            <person name="Wang F."/>
            <person name="Wang J."/>
            <person name="Li S."/>
            <person name="Zhang Y."/>
            <person name="Fang M."/>
            <person name="Ma L."/>
            <person name="Zhao Y."/>
            <person name="Jiang S."/>
        </authorList>
    </citation>
    <scope>NUCLEOTIDE SEQUENCE [LARGE SCALE GENOMIC DNA]</scope>
</reference>
<accession>A0A5N5GIE7</accession>
<dbReference type="InterPro" id="IPR002156">
    <property type="entry name" value="RNaseH_domain"/>
</dbReference>
<evidence type="ECO:0000313" key="3">
    <source>
        <dbReference type="Proteomes" id="UP000327157"/>
    </source>
</evidence>